<feature type="transmembrane region" description="Helical" evidence="6">
    <location>
        <begin position="378"/>
        <end position="398"/>
    </location>
</feature>
<feature type="transmembrane region" description="Helical" evidence="6">
    <location>
        <begin position="197"/>
        <end position="220"/>
    </location>
</feature>
<accession>A0ABU4HYK6</accession>
<keyword evidence="3 6" id="KW-0812">Transmembrane</keyword>
<dbReference type="RefSeq" id="WP_318600940.1">
    <property type="nucleotide sequence ID" value="NZ_JAWSTH010000140.1"/>
</dbReference>
<evidence type="ECO:0000256" key="1">
    <source>
        <dbReference type="ARBA" id="ARBA00004651"/>
    </source>
</evidence>
<dbReference type="PRINTS" id="PR01036">
    <property type="entry name" value="TCRTETB"/>
</dbReference>
<feature type="transmembrane region" description="Helical" evidence="6">
    <location>
        <begin position="159"/>
        <end position="176"/>
    </location>
</feature>
<reference evidence="8 9" key="2">
    <citation type="submission" date="2023-10" db="EMBL/GenBank/DDBJ databases">
        <authorList>
            <person name="Han X.F."/>
        </authorList>
    </citation>
    <scope>NUCLEOTIDE SEQUENCE [LARGE SCALE GENOMIC DNA]</scope>
    <source>
        <strain evidence="8 9">KCTC 39840</strain>
    </source>
</reference>
<reference evidence="9" key="1">
    <citation type="submission" date="2023-07" db="EMBL/GenBank/DDBJ databases">
        <title>Conexibacter stalactiti sp. nov., isolated from stalactites in a lava cave and emended description of the genus Conexibacter.</title>
        <authorList>
            <person name="Lee S.D."/>
        </authorList>
    </citation>
    <scope>NUCLEOTIDE SEQUENCE [LARGE SCALE GENOMIC DNA]</scope>
    <source>
        <strain evidence="9">KCTC 39840</strain>
    </source>
</reference>
<dbReference type="PANTHER" id="PTHR42718:SF9">
    <property type="entry name" value="MAJOR FACILITATOR SUPERFAMILY MULTIDRUG TRANSPORTER MFSC"/>
    <property type="match status" value="1"/>
</dbReference>
<sequence>MRKWLPMMILAAAQFVMVLDSSVMNVAISQIVEDLDTSIQGVQTAITLYTLVMAAFMLLGAKLGDMIGRNRAFAIGLGIYGVGSLTTALSPNLAVLLVGWSGIEGFGAVLVVPAIAALTAATYEGRDRALAFALLGGIAAIAVAAGPLIGGWVTTEFTWRYVFAAETVVVIAILLLRGQIARAPAAERRPQLDLVGVALSSAGLGLAVFAILRSSVWGLVQPRTPPEIDGTEITPLGFSPVPFLVLAGLGLLWAFVAWEGRRRRRGEDELLNPALLRIEQLRAGLSTLVGQQLVLMGSFFVIPVYLQVVLGLDAFETGKRLLPLSVAMLVFALLGPRIAGRRSPRTVAQIGLIAVSVGAIVMLATLDVRLNDTGFKVALALIGAGAGLLASQLGNVIMSSVAPTQTSEAGGLQGTAQNLGSSLGTAIVGAVLLASLATGFSERVADNPAIPPAARQTIAANVEEGIDIVPVAAVEQAGIDGGLTPEQASALSDDYGEAQLEALRLALGTVALAALLSLWLTRRLPGADAVDSAAPRLS</sequence>
<feature type="transmembrane region" description="Helical" evidence="6">
    <location>
        <begin position="39"/>
        <end position="61"/>
    </location>
</feature>
<keyword evidence="9" id="KW-1185">Reference proteome</keyword>
<comment type="caution">
    <text evidence="8">The sequence shown here is derived from an EMBL/GenBank/DDBJ whole genome shotgun (WGS) entry which is preliminary data.</text>
</comment>
<dbReference type="InterPro" id="IPR011701">
    <property type="entry name" value="MFS"/>
</dbReference>
<feature type="transmembrane region" description="Helical" evidence="6">
    <location>
        <begin position="419"/>
        <end position="440"/>
    </location>
</feature>
<gene>
    <name evidence="8" type="ORF">R7226_28895</name>
</gene>
<feature type="transmembrane region" description="Helical" evidence="6">
    <location>
        <begin position="346"/>
        <end position="366"/>
    </location>
</feature>
<dbReference type="SUPFAM" id="SSF103473">
    <property type="entry name" value="MFS general substrate transporter"/>
    <property type="match status" value="1"/>
</dbReference>
<evidence type="ECO:0000313" key="8">
    <source>
        <dbReference type="EMBL" id="MDW5598412.1"/>
    </source>
</evidence>
<keyword evidence="4 6" id="KW-1133">Transmembrane helix</keyword>
<dbReference type="InterPro" id="IPR036259">
    <property type="entry name" value="MFS_trans_sf"/>
</dbReference>
<feature type="transmembrane region" description="Helical" evidence="6">
    <location>
        <begin position="240"/>
        <end position="258"/>
    </location>
</feature>
<proteinExistence type="predicted"/>
<dbReference type="InterPro" id="IPR020846">
    <property type="entry name" value="MFS_dom"/>
</dbReference>
<protein>
    <submittedName>
        <fullName evidence="8">MFS transporter</fullName>
    </submittedName>
</protein>
<dbReference type="PROSITE" id="PS50850">
    <property type="entry name" value="MFS"/>
    <property type="match status" value="1"/>
</dbReference>
<evidence type="ECO:0000256" key="3">
    <source>
        <dbReference type="ARBA" id="ARBA00022692"/>
    </source>
</evidence>
<feature type="transmembrane region" description="Helical" evidence="6">
    <location>
        <begin position="293"/>
        <end position="315"/>
    </location>
</feature>
<keyword evidence="2" id="KW-0813">Transport</keyword>
<dbReference type="PANTHER" id="PTHR42718">
    <property type="entry name" value="MAJOR FACILITATOR SUPERFAMILY MULTIDRUG TRANSPORTER MFSC"/>
    <property type="match status" value="1"/>
</dbReference>
<dbReference type="CDD" id="cd17321">
    <property type="entry name" value="MFS_MMR_MDR_like"/>
    <property type="match status" value="1"/>
</dbReference>
<keyword evidence="5 6" id="KW-0472">Membrane</keyword>
<evidence type="ECO:0000256" key="4">
    <source>
        <dbReference type="ARBA" id="ARBA00022989"/>
    </source>
</evidence>
<dbReference type="Gene3D" id="1.20.1720.10">
    <property type="entry name" value="Multidrug resistance protein D"/>
    <property type="match status" value="1"/>
</dbReference>
<evidence type="ECO:0000256" key="5">
    <source>
        <dbReference type="ARBA" id="ARBA00023136"/>
    </source>
</evidence>
<dbReference type="Proteomes" id="UP001284601">
    <property type="component" value="Unassembled WGS sequence"/>
</dbReference>
<organism evidence="8 9">
    <name type="scientific">Conexibacter stalactiti</name>
    <dbReference type="NCBI Taxonomy" id="1940611"/>
    <lineage>
        <taxon>Bacteria</taxon>
        <taxon>Bacillati</taxon>
        <taxon>Actinomycetota</taxon>
        <taxon>Thermoleophilia</taxon>
        <taxon>Solirubrobacterales</taxon>
        <taxon>Conexibacteraceae</taxon>
        <taxon>Conexibacter</taxon>
    </lineage>
</organism>
<feature type="transmembrane region" description="Helical" evidence="6">
    <location>
        <begin position="73"/>
        <end position="100"/>
    </location>
</feature>
<evidence type="ECO:0000256" key="6">
    <source>
        <dbReference type="SAM" id="Phobius"/>
    </source>
</evidence>
<dbReference type="Gene3D" id="1.20.1250.20">
    <property type="entry name" value="MFS general substrate transporter like domains"/>
    <property type="match status" value="1"/>
</dbReference>
<dbReference type="EMBL" id="JAWSTH010000140">
    <property type="protein sequence ID" value="MDW5598412.1"/>
    <property type="molecule type" value="Genomic_DNA"/>
</dbReference>
<feature type="transmembrane region" description="Helical" evidence="6">
    <location>
        <begin position="321"/>
        <end position="339"/>
    </location>
</feature>
<feature type="transmembrane region" description="Helical" evidence="6">
    <location>
        <begin position="502"/>
        <end position="520"/>
    </location>
</feature>
<evidence type="ECO:0000313" key="9">
    <source>
        <dbReference type="Proteomes" id="UP001284601"/>
    </source>
</evidence>
<name>A0ABU4HYK6_9ACTN</name>
<feature type="transmembrane region" description="Helical" evidence="6">
    <location>
        <begin position="130"/>
        <end position="153"/>
    </location>
</feature>
<feature type="domain" description="Major facilitator superfamily (MFS) profile" evidence="7">
    <location>
        <begin position="6"/>
        <end position="525"/>
    </location>
</feature>
<dbReference type="Pfam" id="PF07690">
    <property type="entry name" value="MFS_1"/>
    <property type="match status" value="1"/>
</dbReference>
<evidence type="ECO:0000259" key="7">
    <source>
        <dbReference type="PROSITE" id="PS50850"/>
    </source>
</evidence>
<comment type="subcellular location">
    <subcellularLocation>
        <location evidence="1">Cell membrane</location>
        <topology evidence="1">Multi-pass membrane protein</topology>
    </subcellularLocation>
</comment>
<feature type="transmembrane region" description="Helical" evidence="6">
    <location>
        <begin position="106"/>
        <end position="123"/>
    </location>
</feature>
<evidence type="ECO:0000256" key="2">
    <source>
        <dbReference type="ARBA" id="ARBA00022448"/>
    </source>
</evidence>